<dbReference type="OrthoDB" id="1361843at2"/>
<dbReference type="AlphaFoldDB" id="A0A6I4ILP3"/>
<protein>
    <recommendedName>
        <fullName evidence="4">YcxB-like protein domain-containing protein</fullName>
    </recommendedName>
</protein>
<reference evidence="3" key="1">
    <citation type="submission" date="2019-05" db="EMBL/GenBank/DDBJ databases">
        <title>Flavobacterium profundi sp. nov., isolated from a deep-sea seamount.</title>
        <authorList>
            <person name="Zhang D.-C."/>
        </authorList>
    </citation>
    <scope>NUCLEOTIDE SEQUENCE [LARGE SCALE GENOMIC DNA]</scope>
    <source>
        <strain evidence="3">TP390</strain>
    </source>
</reference>
<evidence type="ECO:0000313" key="2">
    <source>
        <dbReference type="EMBL" id="MVO09401.1"/>
    </source>
</evidence>
<dbReference type="RefSeq" id="WP_140997780.1">
    <property type="nucleotide sequence ID" value="NZ_VDCZ01000006.1"/>
</dbReference>
<feature type="transmembrane region" description="Helical" evidence="1">
    <location>
        <begin position="35"/>
        <end position="51"/>
    </location>
</feature>
<proteinExistence type="predicted"/>
<name>A0A6I4ILP3_9FLAO</name>
<accession>A0A6I4ILP3</accession>
<organism evidence="2 3">
    <name type="scientific">Flavobacterium profundi</name>
    <dbReference type="NCBI Taxonomy" id="1774945"/>
    <lineage>
        <taxon>Bacteria</taxon>
        <taxon>Pseudomonadati</taxon>
        <taxon>Bacteroidota</taxon>
        <taxon>Flavobacteriia</taxon>
        <taxon>Flavobacteriales</taxon>
        <taxon>Flavobacteriaceae</taxon>
        <taxon>Flavobacterium</taxon>
    </lineage>
</organism>
<feature type="transmembrane region" description="Helical" evidence="1">
    <location>
        <begin position="57"/>
        <end position="77"/>
    </location>
</feature>
<sequence>MRFEIPFDKVIYKEQMVLHYNLVWNANLKKNKRSFYFYILSLFAAIIMVLQNNCLAFLFLVIGGYGVLNCYSFYKLYRKNKKNYYKLLHSEMKKQLQASSVSIWELDKDYFIYKCYNLEFKINWSDVKGYRIIENNLFLDLFTGSSYIIGAKEIGDIAFKELILFIKELNIENE</sequence>
<gene>
    <name evidence="2" type="ORF">GOQ30_09545</name>
</gene>
<evidence type="ECO:0008006" key="4">
    <source>
        <dbReference type="Google" id="ProtNLM"/>
    </source>
</evidence>
<keyword evidence="1" id="KW-0472">Membrane</keyword>
<keyword evidence="1" id="KW-0812">Transmembrane</keyword>
<keyword evidence="3" id="KW-1185">Reference proteome</keyword>
<evidence type="ECO:0000313" key="3">
    <source>
        <dbReference type="Proteomes" id="UP000431264"/>
    </source>
</evidence>
<comment type="caution">
    <text evidence="2">The sequence shown here is derived from an EMBL/GenBank/DDBJ whole genome shotgun (WGS) entry which is preliminary data.</text>
</comment>
<dbReference type="Proteomes" id="UP000431264">
    <property type="component" value="Unassembled WGS sequence"/>
</dbReference>
<keyword evidence="1" id="KW-1133">Transmembrane helix</keyword>
<evidence type="ECO:0000256" key="1">
    <source>
        <dbReference type="SAM" id="Phobius"/>
    </source>
</evidence>
<dbReference type="EMBL" id="WQLW01000006">
    <property type="protein sequence ID" value="MVO09401.1"/>
    <property type="molecule type" value="Genomic_DNA"/>
</dbReference>